<evidence type="ECO:0000256" key="2">
    <source>
        <dbReference type="ARBA" id="ARBA00022527"/>
    </source>
</evidence>
<feature type="region of interest" description="Disordered" evidence="10">
    <location>
        <begin position="1119"/>
        <end position="1138"/>
    </location>
</feature>
<evidence type="ECO:0000256" key="1">
    <source>
        <dbReference type="ARBA" id="ARBA00012513"/>
    </source>
</evidence>
<organism evidence="12 13">
    <name type="scientific">Tothia fuscella</name>
    <dbReference type="NCBI Taxonomy" id="1048955"/>
    <lineage>
        <taxon>Eukaryota</taxon>
        <taxon>Fungi</taxon>
        <taxon>Dikarya</taxon>
        <taxon>Ascomycota</taxon>
        <taxon>Pezizomycotina</taxon>
        <taxon>Dothideomycetes</taxon>
        <taxon>Pleosporomycetidae</taxon>
        <taxon>Venturiales</taxon>
        <taxon>Cylindrosympodiaceae</taxon>
        <taxon>Tothia</taxon>
    </lineage>
</organism>
<dbReference type="InterPro" id="IPR011009">
    <property type="entry name" value="Kinase-like_dom_sf"/>
</dbReference>
<feature type="compositionally biased region" description="Low complexity" evidence="10">
    <location>
        <begin position="38"/>
        <end position="56"/>
    </location>
</feature>
<dbReference type="GO" id="GO:0005524">
    <property type="term" value="F:ATP binding"/>
    <property type="evidence" value="ECO:0007669"/>
    <property type="project" value="UniProtKB-UniRule"/>
</dbReference>
<feature type="region of interest" description="Disordered" evidence="10">
    <location>
        <begin position="1223"/>
        <end position="1263"/>
    </location>
</feature>
<evidence type="ECO:0000256" key="10">
    <source>
        <dbReference type="SAM" id="MobiDB-lite"/>
    </source>
</evidence>
<evidence type="ECO:0000256" key="6">
    <source>
        <dbReference type="ARBA" id="ARBA00022840"/>
    </source>
</evidence>
<dbReference type="PANTHER" id="PTHR43895:SF152">
    <property type="entry name" value="SERINE_THREONINE-PROTEIN KINASE TOS3"/>
    <property type="match status" value="1"/>
</dbReference>
<feature type="compositionally biased region" description="Low complexity" evidence="10">
    <location>
        <begin position="1119"/>
        <end position="1137"/>
    </location>
</feature>
<reference evidence="12" key="1">
    <citation type="journal article" date="2020" name="Stud. Mycol.">
        <title>101 Dothideomycetes genomes: a test case for predicting lifestyles and emergence of pathogens.</title>
        <authorList>
            <person name="Haridas S."/>
            <person name="Albert R."/>
            <person name="Binder M."/>
            <person name="Bloem J."/>
            <person name="Labutti K."/>
            <person name="Salamov A."/>
            <person name="Andreopoulos B."/>
            <person name="Baker S."/>
            <person name="Barry K."/>
            <person name="Bills G."/>
            <person name="Bluhm B."/>
            <person name="Cannon C."/>
            <person name="Castanera R."/>
            <person name="Culley D."/>
            <person name="Daum C."/>
            <person name="Ezra D."/>
            <person name="Gonzalez J."/>
            <person name="Henrissat B."/>
            <person name="Kuo A."/>
            <person name="Liang C."/>
            <person name="Lipzen A."/>
            <person name="Lutzoni F."/>
            <person name="Magnuson J."/>
            <person name="Mondo S."/>
            <person name="Nolan M."/>
            <person name="Ohm R."/>
            <person name="Pangilinan J."/>
            <person name="Park H.-J."/>
            <person name="Ramirez L."/>
            <person name="Alfaro M."/>
            <person name="Sun H."/>
            <person name="Tritt A."/>
            <person name="Yoshinaga Y."/>
            <person name="Zwiers L.-H."/>
            <person name="Turgeon B."/>
            <person name="Goodwin S."/>
            <person name="Spatafora J."/>
            <person name="Crous P."/>
            <person name="Grigoriev I."/>
        </authorList>
    </citation>
    <scope>NUCLEOTIDE SEQUENCE</scope>
    <source>
        <strain evidence="12">CBS 130266</strain>
    </source>
</reference>
<evidence type="ECO:0000256" key="4">
    <source>
        <dbReference type="ARBA" id="ARBA00022741"/>
    </source>
</evidence>
<feature type="binding site" evidence="9">
    <location>
        <position position="347"/>
    </location>
    <ligand>
        <name>ATP</name>
        <dbReference type="ChEBI" id="CHEBI:30616"/>
    </ligand>
</feature>
<feature type="compositionally biased region" description="Low complexity" evidence="10">
    <location>
        <begin position="67"/>
        <end position="81"/>
    </location>
</feature>
<feature type="compositionally biased region" description="Basic and acidic residues" evidence="10">
    <location>
        <begin position="1365"/>
        <end position="1380"/>
    </location>
</feature>
<comment type="caution">
    <text evidence="12">The sequence shown here is derived from an EMBL/GenBank/DDBJ whole genome shotgun (WGS) entry which is preliminary data.</text>
</comment>
<evidence type="ECO:0000256" key="5">
    <source>
        <dbReference type="ARBA" id="ARBA00022777"/>
    </source>
</evidence>
<dbReference type="InterPro" id="IPR000719">
    <property type="entry name" value="Prot_kinase_dom"/>
</dbReference>
<accession>A0A9P4TU95</accession>
<evidence type="ECO:0000259" key="11">
    <source>
        <dbReference type="PROSITE" id="PS50011"/>
    </source>
</evidence>
<dbReference type="Proteomes" id="UP000800235">
    <property type="component" value="Unassembled WGS sequence"/>
</dbReference>
<feature type="domain" description="Protein kinase" evidence="11">
    <location>
        <begin position="316"/>
        <end position="826"/>
    </location>
</feature>
<dbReference type="PROSITE" id="PS00107">
    <property type="entry name" value="PROTEIN_KINASE_ATP"/>
    <property type="match status" value="1"/>
</dbReference>
<keyword evidence="3" id="KW-0808">Transferase</keyword>
<dbReference type="InterPro" id="IPR017441">
    <property type="entry name" value="Protein_kinase_ATP_BS"/>
</dbReference>
<dbReference type="FunFam" id="1.10.510.10:FF:000614">
    <property type="entry name" value="Serine/threonine protein kinase, putative"/>
    <property type="match status" value="1"/>
</dbReference>
<feature type="region of interest" description="Disordered" evidence="10">
    <location>
        <begin position="1054"/>
        <end position="1082"/>
    </location>
</feature>
<evidence type="ECO:0000256" key="8">
    <source>
        <dbReference type="ARBA" id="ARBA00048679"/>
    </source>
</evidence>
<feature type="compositionally biased region" description="Basic and acidic residues" evidence="10">
    <location>
        <begin position="926"/>
        <end position="941"/>
    </location>
</feature>
<name>A0A9P4TU95_9PEZI</name>
<dbReference type="GO" id="GO:0001558">
    <property type="term" value="P:regulation of cell growth"/>
    <property type="evidence" value="ECO:0007669"/>
    <property type="project" value="UniProtKB-ARBA"/>
</dbReference>
<evidence type="ECO:0000313" key="13">
    <source>
        <dbReference type="Proteomes" id="UP000800235"/>
    </source>
</evidence>
<feature type="compositionally biased region" description="Low complexity" evidence="10">
    <location>
        <begin position="247"/>
        <end position="259"/>
    </location>
</feature>
<dbReference type="FunFam" id="3.30.200.20:FF:000206">
    <property type="entry name" value="Serine/threonine-protein kinase Ssp1"/>
    <property type="match status" value="1"/>
</dbReference>
<dbReference type="SUPFAM" id="SSF56112">
    <property type="entry name" value="Protein kinase-like (PK-like)"/>
    <property type="match status" value="1"/>
</dbReference>
<evidence type="ECO:0000256" key="9">
    <source>
        <dbReference type="PROSITE-ProRule" id="PRU10141"/>
    </source>
</evidence>
<sequence length="1464" mass="160902">MHVPDAVSNTANISRQSVEQKEDVLSAGGKRSNVAGTNVISSDVAVAASDATNNNAFEATPRSEMTPAADIPIPSSPAAPSHRPQEPTYFSPKPMRLRPDQLPVPEDSVTSITPRSKSASHVYAPSQLTVAPNRGPLTPEQVLASAHAGERPEIHRDLSNTSSISNASTIRASDFNTFLQLSHSKSRDSSNFPNQAYSALQAQFHAPVNSPHFLRNRSSHPATHTIYQAQSSSQSSAHDEHRPTAEPPSRTGSTTSSPGLFTPKTSPHQLNFTAADLEGTYSGPWLHHTHRQAPKETHVADIEVDPISGRKIINQYEIIDELGRGMHGKVKLGRDLSDMDGRFVAIKIVDRYSKRKRLGKNNSHESKIKKEIAILKKARHPNIVGLLEVIDDPTLKKVYIVLEHVEMGEVRWRTEGAKEICMIEYRRCMREIDGVFENDAANIEDDQILHEAQARLKQEERRQWKKLHKQRLSDQGIQSWSLEHGNDEEDDFSSPNVSRVASAAKKLSDIHHGSDYHSEQPAGQVNEMPSLTEGETVQSSHDIHEADDIDSIGHTLEGTMYGAYEAGDLMRGRTPSVTGSVSSAGWEQDYESHIPEHYRFVPLLTIDGARRAFRDTVLGLEYLHYQGVIHRDIKPANLLQARDHHIKISDFGVSYLGKEKDEDIPFDESSEPDHDNIYVSVELAKTVGTPAFYAPELCLTDCDPDAPALPVTGQIDIWALGVTLYCLIFGRVPFYGNNTFVLMRMIAEDEVYIPHRRLKAVDENASSRPSSHGRLWQQPINSNKRLPHELEYEEVNDELRDLLRRMLTKNPKERMTLAEVKHSPWVVHGITNPARWVEETDPSRMEEGRKIEVSKEDVDVAVVPLTVIERAKSVARRGFEKLGVTFGMSSKRSHSRRRAKSTATAGSGEPSQPTSNASSSSTISQDARRQERRRPSLRPDESIFTALKASRDGEHPLSQSVSASPELKDDPEFYFGGDAPGSRSGSPVPAGPERTQTTMSGTGSIRTIRPGDLGLAAGASTFPALPSTPLERPSNSSLGGIFGGAKQKILRRVQSKEPKSGQLLGRASPVDRLLGGGEDAHGEPSLGFSNTIAAGMVNPPECLVDDFMSMSASSAQASPLSSRAPSISSHTPSITSAEHLRADYGSTEEGGLSRNSSLSSLSSRRPFPFRARSEIPPPMPTYLPLLGEATEEQRARPNTHSGNFFDDLFHRAKDEQVRKLILERDQKERPASAQIYGHHRNESTSTSAQDVARPPSPDNDVCFRQRSGLDLQKQFSPTDSLSEATILTGYPPHQPPPLIFSSSEDQLTQMSQSTSNPSIPSVLSANSKATIGKDDSANSSPHSDTSSTALQPRKLSQSQPTQAIPHHEDDVNYDGDHAVESEDSDSDSSFIMMTRHKSKKVGLSRSESISNAELSLHRARRATGNSSVKSVRSGSNNTMKKIRSHEDSEGDGDERGRSRRLSAS</sequence>
<evidence type="ECO:0000256" key="3">
    <source>
        <dbReference type="ARBA" id="ARBA00022679"/>
    </source>
</evidence>
<evidence type="ECO:0000256" key="7">
    <source>
        <dbReference type="ARBA" id="ARBA00047899"/>
    </source>
</evidence>
<feature type="region of interest" description="Disordered" evidence="10">
    <location>
        <begin position="1"/>
        <end position="98"/>
    </location>
</feature>
<feature type="compositionally biased region" description="Low complexity" evidence="10">
    <location>
        <begin position="901"/>
        <end position="925"/>
    </location>
</feature>
<comment type="catalytic activity">
    <reaction evidence="8">
        <text>L-seryl-[protein] + ATP = O-phospho-L-seryl-[protein] + ADP + H(+)</text>
        <dbReference type="Rhea" id="RHEA:17989"/>
        <dbReference type="Rhea" id="RHEA-COMP:9863"/>
        <dbReference type="Rhea" id="RHEA-COMP:11604"/>
        <dbReference type="ChEBI" id="CHEBI:15378"/>
        <dbReference type="ChEBI" id="CHEBI:29999"/>
        <dbReference type="ChEBI" id="CHEBI:30616"/>
        <dbReference type="ChEBI" id="CHEBI:83421"/>
        <dbReference type="ChEBI" id="CHEBI:456216"/>
        <dbReference type="EC" id="2.7.11.1"/>
    </reaction>
</comment>
<keyword evidence="6 9" id="KW-0067">ATP-binding</keyword>
<gene>
    <name evidence="12" type="ORF">EJ08DRAFT_597495</name>
</gene>
<dbReference type="OrthoDB" id="68483at2759"/>
<dbReference type="EC" id="2.7.11.1" evidence="1"/>
<evidence type="ECO:0000313" key="12">
    <source>
        <dbReference type="EMBL" id="KAF2421509.1"/>
    </source>
</evidence>
<feature type="compositionally biased region" description="Polar residues" evidence="10">
    <location>
        <begin position="994"/>
        <end position="1005"/>
    </location>
</feature>
<dbReference type="GO" id="GO:0004674">
    <property type="term" value="F:protein serine/threonine kinase activity"/>
    <property type="evidence" value="ECO:0007669"/>
    <property type="project" value="UniProtKB-KW"/>
</dbReference>
<dbReference type="EMBL" id="MU007098">
    <property type="protein sequence ID" value="KAF2421509.1"/>
    <property type="molecule type" value="Genomic_DNA"/>
</dbReference>
<dbReference type="Gene3D" id="1.10.510.10">
    <property type="entry name" value="Transferase(Phosphotransferase) domain 1"/>
    <property type="match status" value="1"/>
</dbReference>
<dbReference type="CDD" id="cd14008">
    <property type="entry name" value="STKc_LKB1_CaMKK"/>
    <property type="match status" value="1"/>
</dbReference>
<dbReference type="GO" id="GO:0042149">
    <property type="term" value="P:cellular response to glucose starvation"/>
    <property type="evidence" value="ECO:0007669"/>
    <property type="project" value="UniProtKB-ARBA"/>
</dbReference>
<feature type="region of interest" description="Disordered" evidence="10">
    <location>
        <begin position="1284"/>
        <end position="1464"/>
    </location>
</feature>
<keyword evidence="4 9" id="KW-0547">Nucleotide-binding</keyword>
<dbReference type="Pfam" id="PF00069">
    <property type="entry name" value="Pkinase"/>
    <property type="match status" value="2"/>
</dbReference>
<comment type="catalytic activity">
    <reaction evidence="7">
        <text>L-threonyl-[protein] + ATP = O-phospho-L-threonyl-[protein] + ADP + H(+)</text>
        <dbReference type="Rhea" id="RHEA:46608"/>
        <dbReference type="Rhea" id="RHEA-COMP:11060"/>
        <dbReference type="Rhea" id="RHEA-COMP:11605"/>
        <dbReference type="ChEBI" id="CHEBI:15378"/>
        <dbReference type="ChEBI" id="CHEBI:30013"/>
        <dbReference type="ChEBI" id="CHEBI:30616"/>
        <dbReference type="ChEBI" id="CHEBI:61977"/>
        <dbReference type="ChEBI" id="CHEBI:456216"/>
        <dbReference type="EC" id="2.7.11.1"/>
    </reaction>
</comment>
<dbReference type="Gene3D" id="3.30.200.20">
    <property type="entry name" value="Phosphorylase Kinase, domain 1"/>
    <property type="match status" value="1"/>
</dbReference>
<feature type="compositionally biased region" description="Polar residues" evidence="10">
    <location>
        <begin position="1337"/>
        <end position="1362"/>
    </location>
</feature>
<feature type="region of interest" description="Disordered" evidence="10">
    <location>
        <begin position="888"/>
        <end position="1013"/>
    </location>
</feature>
<protein>
    <recommendedName>
        <fullName evidence="1">non-specific serine/threonine protein kinase</fullName>
        <ecNumber evidence="1">2.7.11.1</ecNumber>
    </recommendedName>
</protein>
<dbReference type="SMART" id="SM00220">
    <property type="entry name" value="S_TKc"/>
    <property type="match status" value="1"/>
</dbReference>
<dbReference type="PROSITE" id="PS50011">
    <property type="entry name" value="PROTEIN_KINASE_DOM"/>
    <property type="match status" value="1"/>
</dbReference>
<feature type="region of interest" description="Disordered" evidence="10">
    <location>
        <begin position="1144"/>
        <end position="1178"/>
    </location>
</feature>
<feature type="region of interest" description="Disordered" evidence="10">
    <location>
        <begin position="227"/>
        <end position="267"/>
    </location>
</feature>
<feature type="compositionally biased region" description="Basic residues" evidence="10">
    <location>
        <begin position="891"/>
        <end position="900"/>
    </location>
</feature>
<feature type="compositionally biased region" description="Polar residues" evidence="10">
    <location>
        <begin position="7"/>
        <end position="17"/>
    </location>
</feature>
<dbReference type="GO" id="GO:0007165">
    <property type="term" value="P:signal transduction"/>
    <property type="evidence" value="ECO:0007669"/>
    <property type="project" value="TreeGrafter"/>
</dbReference>
<feature type="compositionally biased region" description="Low complexity" evidence="10">
    <location>
        <begin position="1152"/>
        <end position="1165"/>
    </location>
</feature>
<keyword evidence="5 12" id="KW-0418">Kinase</keyword>
<dbReference type="PANTHER" id="PTHR43895">
    <property type="entry name" value="CALCIUM/CALMODULIN-DEPENDENT PROTEIN KINASE KINASE-RELATED"/>
    <property type="match status" value="1"/>
</dbReference>
<keyword evidence="13" id="KW-1185">Reference proteome</keyword>
<feature type="compositionally biased region" description="Polar residues" evidence="10">
    <location>
        <begin position="1423"/>
        <end position="1439"/>
    </location>
</feature>
<feature type="compositionally biased region" description="Polar residues" evidence="10">
    <location>
        <begin position="1300"/>
        <end position="1329"/>
    </location>
</feature>
<feature type="region of interest" description="Disordered" evidence="10">
    <location>
        <begin position="483"/>
        <end position="505"/>
    </location>
</feature>
<keyword evidence="2" id="KW-0723">Serine/threonine-protein kinase</keyword>
<proteinExistence type="predicted"/>